<protein>
    <submittedName>
        <fullName evidence="2">Uncharacterized protein LOC106164357 isoform X1</fullName>
    </submittedName>
</protein>
<dbReference type="InParanoid" id="A0A1S3IHF8"/>
<dbReference type="RefSeq" id="XP_013397695.1">
    <property type="nucleotide sequence ID" value="XM_013542241.1"/>
</dbReference>
<dbReference type="KEGG" id="lak:106164357"/>
<dbReference type="GeneID" id="106164357"/>
<sequence>MTSSRIELKSMDGVEITMSCAMALAIDPPAHVLQENADYGIVYQYNVIMVTISVNWADNYRLYEVCTLVNPVVNWCGLELTYQVPSRLPSRYQCCHCRPFNVFAILKQPRSLLADVEFNCKVMQEKVKLTVAAQDIRRHNRDIFNLLLTTMEDEDMLCLKTMASGRTLPELRGSSVSSMEVKKGSETSGVFSLSHAGIMSEKRAERVFNLRKETQVCPIVEENDRLDGNNKIYYEYSFPERKRIRSKRVRFSDRKVCAHLG</sequence>
<keyword evidence="1" id="KW-1185">Reference proteome</keyword>
<dbReference type="AlphaFoldDB" id="A0A1S3IHF8"/>
<organism evidence="1 2">
    <name type="scientific">Lingula anatina</name>
    <name type="common">Brachiopod</name>
    <name type="synonym">Lingula unguis</name>
    <dbReference type="NCBI Taxonomy" id="7574"/>
    <lineage>
        <taxon>Eukaryota</taxon>
        <taxon>Metazoa</taxon>
        <taxon>Spiralia</taxon>
        <taxon>Lophotrochozoa</taxon>
        <taxon>Brachiopoda</taxon>
        <taxon>Linguliformea</taxon>
        <taxon>Lingulata</taxon>
        <taxon>Lingulida</taxon>
        <taxon>Linguloidea</taxon>
        <taxon>Lingulidae</taxon>
        <taxon>Lingula</taxon>
    </lineage>
</organism>
<proteinExistence type="predicted"/>
<accession>A0A1S3IHF8</accession>
<evidence type="ECO:0000313" key="1">
    <source>
        <dbReference type="Proteomes" id="UP000085678"/>
    </source>
</evidence>
<dbReference type="Proteomes" id="UP000085678">
    <property type="component" value="Unplaced"/>
</dbReference>
<name>A0A1S3IHF8_LINAN</name>
<reference evidence="2" key="1">
    <citation type="submission" date="2025-08" db="UniProtKB">
        <authorList>
            <consortium name="RefSeq"/>
        </authorList>
    </citation>
    <scope>IDENTIFICATION</scope>
    <source>
        <tissue evidence="2">Gonads</tissue>
    </source>
</reference>
<gene>
    <name evidence="2" type="primary">LOC106164357</name>
</gene>
<evidence type="ECO:0000313" key="2">
    <source>
        <dbReference type="RefSeq" id="XP_013397695.1"/>
    </source>
</evidence>